<name>A0AAD7TFM8_9TELE</name>
<gene>
    <name evidence="2" type="ORF">AAFF_G00005570</name>
</gene>
<accession>A0AAD7TFM8</accession>
<feature type="compositionally biased region" description="Basic residues" evidence="1">
    <location>
        <begin position="177"/>
        <end position="187"/>
    </location>
</feature>
<protein>
    <submittedName>
        <fullName evidence="2">Uncharacterized protein</fullName>
    </submittedName>
</protein>
<feature type="region of interest" description="Disordered" evidence="1">
    <location>
        <begin position="159"/>
        <end position="219"/>
    </location>
</feature>
<dbReference type="InterPro" id="IPR026178">
    <property type="entry name" value="JSRP1"/>
</dbReference>
<feature type="compositionally biased region" description="Basic residues" evidence="1">
    <location>
        <begin position="209"/>
        <end position="219"/>
    </location>
</feature>
<dbReference type="Proteomes" id="UP001221898">
    <property type="component" value="Unassembled WGS sequence"/>
</dbReference>
<comment type="caution">
    <text evidence="2">The sequence shown here is derived from an EMBL/GenBank/DDBJ whole genome shotgun (WGS) entry which is preliminary data.</text>
</comment>
<feature type="region of interest" description="Disordered" evidence="1">
    <location>
        <begin position="25"/>
        <end position="84"/>
    </location>
</feature>
<evidence type="ECO:0000256" key="1">
    <source>
        <dbReference type="SAM" id="MobiDB-lite"/>
    </source>
</evidence>
<keyword evidence="3" id="KW-1185">Reference proteome</keyword>
<reference evidence="2" key="1">
    <citation type="journal article" date="2023" name="Science">
        <title>Genome structures resolve the early diversification of teleost fishes.</title>
        <authorList>
            <person name="Parey E."/>
            <person name="Louis A."/>
            <person name="Montfort J."/>
            <person name="Bouchez O."/>
            <person name="Roques C."/>
            <person name="Iampietro C."/>
            <person name="Lluch J."/>
            <person name="Castinel A."/>
            <person name="Donnadieu C."/>
            <person name="Desvignes T."/>
            <person name="Floi Bucao C."/>
            <person name="Jouanno E."/>
            <person name="Wen M."/>
            <person name="Mejri S."/>
            <person name="Dirks R."/>
            <person name="Jansen H."/>
            <person name="Henkel C."/>
            <person name="Chen W.J."/>
            <person name="Zahm M."/>
            <person name="Cabau C."/>
            <person name="Klopp C."/>
            <person name="Thompson A.W."/>
            <person name="Robinson-Rechavi M."/>
            <person name="Braasch I."/>
            <person name="Lecointre G."/>
            <person name="Bobe J."/>
            <person name="Postlethwait J.H."/>
            <person name="Berthelot C."/>
            <person name="Roest Crollius H."/>
            <person name="Guiguen Y."/>
        </authorList>
    </citation>
    <scope>NUCLEOTIDE SEQUENCE</scope>
    <source>
        <strain evidence="2">NC1722</strain>
    </source>
</reference>
<dbReference type="EMBL" id="JAINUG010000001">
    <property type="protein sequence ID" value="KAJ8419058.1"/>
    <property type="molecule type" value="Genomic_DNA"/>
</dbReference>
<sequence length="219" mass="24750">MRQDQLQESVRFSAGMDNMTIKVLQGGGGVQLKEEPPPKPVKLRRADVLSSKKKKVSEGPPSPRQGSKKSSKEASRPAGSNNENPWEWITLNRCLFMAVIIIVVSTGVNNVNEALEAFWEVEDGEELPEELALRQNGVEQGSTPEQTESFMWDNLFWWSAGPQQDDDENDDGAPGGKSRKRQARRRVARGELGEDEHGEDEEEEEKVERPRRKRQRVDL</sequence>
<proteinExistence type="predicted"/>
<organism evidence="2 3">
    <name type="scientific">Aldrovandia affinis</name>
    <dbReference type="NCBI Taxonomy" id="143900"/>
    <lineage>
        <taxon>Eukaryota</taxon>
        <taxon>Metazoa</taxon>
        <taxon>Chordata</taxon>
        <taxon>Craniata</taxon>
        <taxon>Vertebrata</taxon>
        <taxon>Euteleostomi</taxon>
        <taxon>Actinopterygii</taxon>
        <taxon>Neopterygii</taxon>
        <taxon>Teleostei</taxon>
        <taxon>Notacanthiformes</taxon>
        <taxon>Halosauridae</taxon>
        <taxon>Aldrovandia</taxon>
    </lineage>
</organism>
<evidence type="ECO:0000313" key="2">
    <source>
        <dbReference type="EMBL" id="KAJ8419058.1"/>
    </source>
</evidence>
<dbReference type="AlphaFoldDB" id="A0AAD7TFM8"/>
<feature type="compositionally biased region" description="Acidic residues" evidence="1">
    <location>
        <begin position="193"/>
        <end position="205"/>
    </location>
</feature>
<evidence type="ECO:0000313" key="3">
    <source>
        <dbReference type="Proteomes" id="UP001221898"/>
    </source>
</evidence>
<dbReference type="Pfam" id="PF15312">
    <property type="entry name" value="JSRP"/>
    <property type="match status" value="1"/>
</dbReference>